<evidence type="ECO:0000313" key="3">
    <source>
        <dbReference type="Proteomes" id="UP001194468"/>
    </source>
</evidence>
<dbReference type="EMBL" id="WHUW01000001">
    <property type="protein sequence ID" value="KAF8452824.1"/>
    <property type="molecule type" value="Genomic_DNA"/>
</dbReference>
<sequence>MHRCLLIHEILCNILEFTQQYEESLSKDGCKDSEGRKLRKQTLASLAQTCHAFSSPALDQLWMCLESLDPLIKLLPRCLWEHSICYTITVVRLL</sequence>
<dbReference type="Proteomes" id="UP001194468">
    <property type="component" value="Unassembled WGS sequence"/>
</dbReference>
<gene>
    <name evidence="2" type="ORF">L210DRAFT_3519675</name>
    <name evidence="1" type="ORF">L210DRAFT_3577764</name>
</gene>
<name>A0AAD4C9Y9_BOLED</name>
<reference evidence="2" key="1">
    <citation type="submission" date="2019-10" db="EMBL/GenBank/DDBJ databases">
        <authorList>
            <consortium name="DOE Joint Genome Institute"/>
            <person name="Kuo A."/>
            <person name="Miyauchi S."/>
            <person name="Kiss E."/>
            <person name="Drula E."/>
            <person name="Kohler A."/>
            <person name="Sanchez-Garcia M."/>
            <person name="Andreopoulos B."/>
            <person name="Barry K.W."/>
            <person name="Bonito G."/>
            <person name="Buee M."/>
            <person name="Carver A."/>
            <person name="Chen C."/>
            <person name="Cichocki N."/>
            <person name="Clum A."/>
            <person name="Culley D."/>
            <person name="Crous P.W."/>
            <person name="Fauchery L."/>
            <person name="Girlanda M."/>
            <person name="Hayes R."/>
            <person name="Keri Z."/>
            <person name="LaButti K."/>
            <person name="Lipzen A."/>
            <person name="Lombard V."/>
            <person name="Magnuson J."/>
            <person name="Maillard F."/>
            <person name="Morin E."/>
            <person name="Murat C."/>
            <person name="Nolan M."/>
            <person name="Ohm R."/>
            <person name="Pangilinan J."/>
            <person name="Pereira M."/>
            <person name="Perotto S."/>
            <person name="Peter M."/>
            <person name="Riley R."/>
            <person name="Sitrit Y."/>
            <person name="Stielow B."/>
            <person name="Szollosi G."/>
            <person name="Zifcakova L."/>
            <person name="Stursova M."/>
            <person name="Spatafora J.W."/>
            <person name="Tedersoo L."/>
            <person name="Vaario L.-M."/>
            <person name="Yamada A."/>
            <person name="Yan M."/>
            <person name="Wang P."/>
            <person name="Xu J."/>
            <person name="Bruns T."/>
            <person name="Baldrian P."/>
            <person name="Vilgalys R."/>
            <person name="Henrissat B."/>
            <person name="Grigoriev I.V."/>
            <person name="Hibbett D."/>
            <person name="Nagy L.G."/>
            <person name="Martin F.M."/>
        </authorList>
    </citation>
    <scope>NUCLEOTIDE SEQUENCE</scope>
    <source>
        <strain evidence="2">BED1</strain>
    </source>
</reference>
<reference evidence="2" key="2">
    <citation type="journal article" date="2020" name="Nat. Commun.">
        <title>Large-scale genome sequencing of mycorrhizal fungi provides insights into the early evolution of symbiotic traits.</title>
        <authorList>
            <person name="Miyauchi S."/>
            <person name="Kiss E."/>
            <person name="Kuo A."/>
            <person name="Drula E."/>
            <person name="Kohler A."/>
            <person name="Sanchez-Garcia M."/>
            <person name="Morin E."/>
            <person name="Andreopoulos B."/>
            <person name="Barry K.W."/>
            <person name="Bonito G."/>
            <person name="Buee M."/>
            <person name="Carver A."/>
            <person name="Chen C."/>
            <person name="Cichocki N."/>
            <person name="Clum A."/>
            <person name="Culley D."/>
            <person name="Crous P.W."/>
            <person name="Fauchery L."/>
            <person name="Girlanda M."/>
            <person name="Hayes R.D."/>
            <person name="Keri Z."/>
            <person name="LaButti K."/>
            <person name="Lipzen A."/>
            <person name="Lombard V."/>
            <person name="Magnuson J."/>
            <person name="Maillard F."/>
            <person name="Murat C."/>
            <person name="Nolan M."/>
            <person name="Ohm R.A."/>
            <person name="Pangilinan J."/>
            <person name="Pereira M.F."/>
            <person name="Perotto S."/>
            <person name="Peter M."/>
            <person name="Pfister S."/>
            <person name="Riley R."/>
            <person name="Sitrit Y."/>
            <person name="Stielow J.B."/>
            <person name="Szollosi G."/>
            <person name="Zifcakova L."/>
            <person name="Stursova M."/>
            <person name="Spatafora J.W."/>
            <person name="Tedersoo L."/>
            <person name="Vaario L.M."/>
            <person name="Yamada A."/>
            <person name="Yan M."/>
            <person name="Wang P."/>
            <person name="Xu J."/>
            <person name="Bruns T."/>
            <person name="Baldrian P."/>
            <person name="Vilgalys R."/>
            <person name="Dunand C."/>
            <person name="Henrissat B."/>
            <person name="Grigoriev I.V."/>
            <person name="Hibbett D."/>
            <person name="Nagy L.G."/>
            <person name="Martin F.M."/>
        </authorList>
    </citation>
    <scope>NUCLEOTIDE SEQUENCE</scope>
    <source>
        <strain evidence="2">BED1</strain>
    </source>
</reference>
<evidence type="ECO:0000313" key="1">
    <source>
        <dbReference type="EMBL" id="KAF8419059.1"/>
    </source>
</evidence>
<keyword evidence="3" id="KW-1185">Reference proteome</keyword>
<comment type="caution">
    <text evidence="2">The sequence shown here is derived from an EMBL/GenBank/DDBJ whole genome shotgun (WGS) entry which is preliminary data.</text>
</comment>
<proteinExistence type="predicted"/>
<evidence type="ECO:0000313" key="2">
    <source>
        <dbReference type="EMBL" id="KAF8452824.1"/>
    </source>
</evidence>
<organism evidence="2 3">
    <name type="scientific">Boletus edulis BED1</name>
    <dbReference type="NCBI Taxonomy" id="1328754"/>
    <lineage>
        <taxon>Eukaryota</taxon>
        <taxon>Fungi</taxon>
        <taxon>Dikarya</taxon>
        <taxon>Basidiomycota</taxon>
        <taxon>Agaricomycotina</taxon>
        <taxon>Agaricomycetes</taxon>
        <taxon>Agaricomycetidae</taxon>
        <taxon>Boletales</taxon>
        <taxon>Boletineae</taxon>
        <taxon>Boletaceae</taxon>
        <taxon>Boletoideae</taxon>
        <taxon>Boletus</taxon>
    </lineage>
</organism>
<protein>
    <submittedName>
        <fullName evidence="2">Uncharacterized protein</fullName>
    </submittedName>
</protein>
<dbReference type="EMBL" id="WHUW01000183">
    <property type="protein sequence ID" value="KAF8419059.1"/>
    <property type="molecule type" value="Genomic_DNA"/>
</dbReference>
<dbReference type="AlphaFoldDB" id="A0AAD4C9Y9"/>
<accession>A0AAD4C9Y9</accession>